<feature type="transmembrane region" description="Helical" evidence="6">
    <location>
        <begin position="101"/>
        <end position="124"/>
    </location>
</feature>
<evidence type="ECO:0000256" key="1">
    <source>
        <dbReference type="ARBA" id="ARBA00004141"/>
    </source>
</evidence>
<dbReference type="GO" id="GO:0046677">
    <property type="term" value="P:response to antibiotic"/>
    <property type="evidence" value="ECO:0007669"/>
    <property type="project" value="UniProtKB-KW"/>
</dbReference>
<dbReference type="EMBL" id="JACHMH010000001">
    <property type="protein sequence ID" value="MBB4681774.1"/>
    <property type="molecule type" value="Genomic_DNA"/>
</dbReference>
<proteinExistence type="inferred from homology"/>
<dbReference type="GO" id="GO:0140359">
    <property type="term" value="F:ABC-type transporter activity"/>
    <property type="evidence" value="ECO:0007669"/>
    <property type="project" value="InterPro"/>
</dbReference>
<evidence type="ECO:0000256" key="4">
    <source>
        <dbReference type="ARBA" id="ARBA00023136"/>
    </source>
</evidence>
<reference evidence="8 9" key="1">
    <citation type="submission" date="2020-08" db="EMBL/GenBank/DDBJ databases">
        <title>Sequencing the genomes of 1000 actinobacteria strains.</title>
        <authorList>
            <person name="Klenk H.-P."/>
        </authorList>
    </citation>
    <scope>NUCLEOTIDE SEQUENCE [LARGE SCALE GENOMIC DNA]</scope>
    <source>
        <strain evidence="8 9">DSM 44230</strain>
    </source>
</reference>
<comment type="similarity">
    <text evidence="6">Belongs to the ABC-2 integral membrane protein family.</text>
</comment>
<feature type="transmembrane region" description="Helical" evidence="6">
    <location>
        <begin position="57"/>
        <end position="80"/>
    </location>
</feature>
<evidence type="ECO:0000259" key="7">
    <source>
        <dbReference type="PROSITE" id="PS51012"/>
    </source>
</evidence>
<dbReference type="PANTHER" id="PTHR43027">
    <property type="entry name" value="DOXORUBICIN RESISTANCE ABC TRANSPORTER PERMEASE PROTEIN DRRC-RELATED"/>
    <property type="match status" value="1"/>
</dbReference>
<keyword evidence="3 6" id="KW-1133">Transmembrane helix</keyword>
<dbReference type="Proteomes" id="UP000533598">
    <property type="component" value="Unassembled WGS sequence"/>
</dbReference>
<keyword evidence="6" id="KW-1003">Cell membrane</keyword>
<dbReference type="InterPro" id="IPR013525">
    <property type="entry name" value="ABC2_TM"/>
</dbReference>
<sequence>MTALTRLSATELRLFLRDPAAVVLSLGLGPILLIVFGSIPFFREPQAAYGGARIVDFYLPTLISMSVAMIGLSLLSGSLANYRELGVLRRLATTPVPPVRLLTAQLLVHLLMVTVSLVLLIGLGKVVADVPLPGNPVAFALSFLLATLAVFGIGLLIAALAPTTKSAQGIGTVAFFPLMFLAGLWTPGPLMPELVRRIGEFSPIGAGTQAMQAAWSGGWPNPLHLLVAAGFAAAALFGATKLFRWQ</sequence>
<dbReference type="InterPro" id="IPR047817">
    <property type="entry name" value="ABC2_TM_bact-type"/>
</dbReference>
<evidence type="ECO:0000256" key="5">
    <source>
        <dbReference type="ARBA" id="ARBA00023251"/>
    </source>
</evidence>
<keyword evidence="4 6" id="KW-0472">Membrane</keyword>
<dbReference type="Pfam" id="PF01061">
    <property type="entry name" value="ABC2_membrane"/>
    <property type="match status" value="1"/>
</dbReference>
<keyword evidence="6" id="KW-0813">Transport</keyword>
<name>A0A7W7G029_9PSEU</name>
<comment type="caution">
    <text evidence="8">The sequence shown here is derived from an EMBL/GenBank/DDBJ whole genome shotgun (WGS) entry which is preliminary data.</text>
</comment>
<dbReference type="PROSITE" id="PS51012">
    <property type="entry name" value="ABC_TM2"/>
    <property type="match status" value="1"/>
</dbReference>
<feature type="transmembrane region" description="Helical" evidence="6">
    <location>
        <begin position="223"/>
        <end position="243"/>
    </location>
</feature>
<feature type="transmembrane region" description="Helical" evidence="6">
    <location>
        <begin position="136"/>
        <end position="160"/>
    </location>
</feature>
<keyword evidence="9" id="KW-1185">Reference proteome</keyword>
<evidence type="ECO:0000256" key="3">
    <source>
        <dbReference type="ARBA" id="ARBA00022989"/>
    </source>
</evidence>
<comment type="subcellular location">
    <subcellularLocation>
        <location evidence="6">Cell membrane</location>
        <topology evidence="6">Multi-pass membrane protein</topology>
    </subcellularLocation>
    <subcellularLocation>
        <location evidence="1">Membrane</location>
        <topology evidence="1">Multi-pass membrane protein</topology>
    </subcellularLocation>
</comment>
<gene>
    <name evidence="8" type="ORF">HNR67_007892</name>
</gene>
<evidence type="ECO:0000313" key="9">
    <source>
        <dbReference type="Proteomes" id="UP000533598"/>
    </source>
</evidence>
<dbReference type="AlphaFoldDB" id="A0A7W7G029"/>
<evidence type="ECO:0000256" key="2">
    <source>
        <dbReference type="ARBA" id="ARBA00022692"/>
    </source>
</evidence>
<feature type="transmembrane region" description="Helical" evidence="6">
    <location>
        <begin position="167"/>
        <end position="186"/>
    </location>
</feature>
<dbReference type="RefSeq" id="WP_185008598.1">
    <property type="nucleotide sequence ID" value="NZ_BAAAUI010000063.1"/>
</dbReference>
<feature type="transmembrane region" description="Helical" evidence="6">
    <location>
        <begin position="21"/>
        <end position="42"/>
    </location>
</feature>
<dbReference type="InterPro" id="IPR052902">
    <property type="entry name" value="ABC-2_transporter"/>
</dbReference>
<dbReference type="PIRSF" id="PIRSF006648">
    <property type="entry name" value="DrrB"/>
    <property type="match status" value="1"/>
</dbReference>
<evidence type="ECO:0000256" key="6">
    <source>
        <dbReference type="RuleBase" id="RU361157"/>
    </source>
</evidence>
<protein>
    <recommendedName>
        <fullName evidence="6">Transport permease protein</fullName>
    </recommendedName>
</protein>
<keyword evidence="2 6" id="KW-0812">Transmembrane</keyword>
<dbReference type="PANTHER" id="PTHR43027:SF2">
    <property type="entry name" value="TRANSPORT PERMEASE PROTEIN"/>
    <property type="match status" value="1"/>
</dbReference>
<dbReference type="InterPro" id="IPR000412">
    <property type="entry name" value="ABC_2_transport"/>
</dbReference>
<accession>A0A7W7G029</accession>
<feature type="domain" description="ABC transmembrane type-2" evidence="7">
    <location>
        <begin position="21"/>
        <end position="246"/>
    </location>
</feature>
<evidence type="ECO:0000313" key="8">
    <source>
        <dbReference type="EMBL" id="MBB4681774.1"/>
    </source>
</evidence>
<organism evidence="8 9">
    <name type="scientific">Crossiella cryophila</name>
    <dbReference type="NCBI Taxonomy" id="43355"/>
    <lineage>
        <taxon>Bacteria</taxon>
        <taxon>Bacillati</taxon>
        <taxon>Actinomycetota</taxon>
        <taxon>Actinomycetes</taxon>
        <taxon>Pseudonocardiales</taxon>
        <taxon>Pseudonocardiaceae</taxon>
        <taxon>Crossiella</taxon>
    </lineage>
</organism>
<keyword evidence="5" id="KW-0046">Antibiotic resistance</keyword>
<dbReference type="GO" id="GO:0043190">
    <property type="term" value="C:ATP-binding cassette (ABC) transporter complex"/>
    <property type="evidence" value="ECO:0007669"/>
    <property type="project" value="InterPro"/>
</dbReference>